<feature type="compositionally biased region" description="Basic residues" evidence="1">
    <location>
        <begin position="1"/>
        <end position="10"/>
    </location>
</feature>
<sequence length="103" mass="12297">MSSNLRKLRFMQKSDEKPQTTTEKTVNTLIGDKSIWIREGFEEIHKFHDEKADNKQKYPKIRYMTRFEKKSILIFRRSYNGANQSTEGFMSKLKKKTTTQTNK</sequence>
<protein>
    <submittedName>
        <fullName evidence="2">Uncharacterized protein</fullName>
    </submittedName>
</protein>
<reference evidence="2" key="1">
    <citation type="submission" date="2018-07" db="EMBL/GenBank/DDBJ databases">
        <authorList>
            <person name="Quirk P.G."/>
            <person name="Krulwich T.A."/>
        </authorList>
    </citation>
    <scope>NUCLEOTIDE SEQUENCE</scope>
    <source>
        <strain evidence="2">Anand</strain>
    </source>
</reference>
<feature type="region of interest" description="Disordered" evidence="1">
    <location>
        <begin position="1"/>
        <end position="25"/>
    </location>
</feature>
<evidence type="ECO:0000313" key="3">
    <source>
        <dbReference type="EMBL" id="SVP90321.1"/>
    </source>
</evidence>
<dbReference type="EMBL" id="UIVS01000001">
    <property type="protein sequence ID" value="SVP90321.1"/>
    <property type="molecule type" value="Genomic_DNA"/>
</dbReference>
<gene>
    <name evidence="2" type="ORF">TAT_000103300</name>
    <name evidence="3" type="ORF">TAV_000102600</name>
</gene>
<organism evidence="2">
    <name type="scientific">Theileria annulata</name>
    <dbReference type="NCBI Taxonomy" id="5874"/>
    <lineage>
        <taxon>Eukaryota</taxon>
        <taxon>Sar</taxon>
        <taxon>Alveolata</taxon>
        <taxon>Apicomplexa</taxon>
        <taxon>Aconoidasida</taxon>
        <taxon>Piroplasmida</taxon>
        <taxon>Theileriidae</taxon>
        <taxon>Theileria</taxon>
    </lineage>
</organism>
<accession>A0A3B0MZ81</accession>
<proteinExistence type="predicted"/>
<evidence type="ECO:0000313" key="2">
    <source>
        <dbReference type="EMBL" id="SVP89181.1"/>
    </source>
</evidence>
<evidence type="ECO:0000256" key="1">
    <source>
        <dbReference type="SAM" id="MobiDB-lite"/>
    </source>
</evidence>
<dbReference type="EMBL" id="UIVT01000001">
    <property type="protein sequence ID" value="SVP89181.1"/>
    <property type="molecule type" value="Genomic_DNA"/>
</dbReference>
<dbReference type="AlphaFoldDB" id="A0A3B0MZ81"/>
<name>A0A3B0MZ81_THEAN</name>
<dbReference type="VEuPathDB" id="PiroplasmaDB:TA16955"/>